<dbReference type="SMART" id="SM00355">
    <property type="entry name" value="ZnF_C2H2"/>
    <property type="match status" value="3"/>
</dbReference>
<feature type="compositionally biased region" description="Low complexity" evidence="2">
    <location>
        <begin position="232"/>
        <end position="255"/>
    </location>
</feature>
<evidence type="ECO:0000313" key="5">
    <source>
        <dbReference type="Proteomes" id="UP000738349"/>
    </source>
</evidence>
<feature type="compositionally biased region" description="Basic residues" evidence="2">
    <location>
        <begin position="157"/>
        <end position="166"/>
    </location>
</feature>
<evidence type="ECO:0000259" key="3">
    <source>
        <dbReference type="PROSITE" id="PS50157"/>
    </source>
</evidence>
<protein>
    <recommendedName>
        <fullName evidence="3">C2H2-type domain-containing protein</fullName>
    </recommendedName>
</protein>
<organism evidence="4 5">
    <name type="scientific">Dactylonectria macrodidyma</name>
    <dbReference type="NCBI Taxonomy" id="307937"/>
    <lineage>
        <taxon>Eukaryota</taxon>
        <taxon>Fungi</taxon>
        <taxon>Dikarya</taxon>
        <taxon>Ascomycota</taxon>
        <taxon>Pezizomycotina</taxon>
        <taxon>Sordariomycetes</taxon>
        <taxon>Hypocreomycetidae</taxon>
        <taxon>Hypocreales</taxon>
        <taxon>Nectriaceae</taxon>
        <taxon>Dactylonectria</taxon>
    </lineage>
</organism>
<sequence length="578" mass="64327">MNTQDDPNQAPASWSILGLNSPYSGDVQPDAFSDLHFWIPPETQEDEHSYQQPQAIDSWVASCSAPSKELPLNDGSLGGHDDALHGFDDLSCQFLTNHNDTTEENTSFASLESSEPYTPGVVDSEWLHQAPLTFPTTPHEGNSPQSSRPISGSHPGLPRRKSKYFRSHGSIGRPVSIPMVKTPNSSMDPLQRWRDSPPETEPASFSAIADALQKSSVQQEPGPRSLRRTPASSGSITSWTSCSSNSVTSSRSSKSNTFLGPIPTPRNRVKKTRREKPGAHDSRRFPCTFCCDAFKTKYDWARHEKSLHLDLDQWVCAPHGASVVDASTGRSHCAYCNMLDPTSDHLDGHNHYACHGTQQTRSFRRKDHLVQHLRVLHRLETLPIIDSWKVEPPAIASRCGFCDDTLSSWQARADHLADHFRKGMTMADWKGGNGFDPSVASQVRNAIPPYNLATEAKTLVPFSATDPRTTDHLSQILQEHVLNDAPEEQRGHETTQLSQPPVELNPTTYASFLALHLGRFAQRKVSEGICPTDQMFQDEARRLVYGSADGWEHTIVDNTEWISAFRRQLSIPEKENVV</sequence>
<reference evidence="4" key="1">
    <citation type="journal article" date="2021" name="Nat. Commun.">
        <title>Genetic determinants of endophytism in the Arabidopsis root mycobiome.</title>
        <authorList>
            <person name="Mesny F."/>
            <person name="Miyauchi S."/>
            <person name="Thiergart T."/>
            <person name="Pickel B."/>
            <person name="Atanasova L."/>
            <person name="Karlsson M."/>
            <person name="Huettel B."/>
            <person name="Barry K.W."/>
            <person name="Haridas S."/>
            <person name="Chen C."/>
            <person name="Bauer D."/>
            <person name="Andreopoulos W."/>
            <person name="Pangilinan J."/>
            <person name="LaButti K."/>
            <person name="Riley R."/>
            <person name="Lipzen A."/>
            <person name="Clum A."/>
            <person name="Drula E."/>
            <person name="Henrissat B."/>
            <person name="Kohler A."/>
            <person name="Grigoriev I.V."/>
            <person name="Martin F.M."/>
            <person name="Hacquard S."/>
        </authorList>
    </citation>
    <scope>NUCLEOTIDE SEQUENCE</scope>
    <source>
        <strain evidence="4">MPI-CAGE-AT-0147</strain>
    </source>
</reference>
<keyword evidence="1" id="KW-0862">Zinc</keyword>
<gene>
    <name evidence="4" type="ORF">EDB81DRAFT_794658</name>
</gene>
<evidence type="ECO:0000256" key="2">
    <source>
        <dbReference type="SAM" id="MobiDB-lite"/>
    </source>
</evidence>
<dbReference type="GO" id="GO:0008270">
    <property type="term" value="F:zinc ion binding"/>
    <property type="evidence" value="ECO:0007669"/>
    <property type="project" value="UniProtKB-KW"/>
</dbReference>
<accession>A0A9P9J299</accession>
<proteinExistence type="predicted"/>
<dbReference type="EMBL" id="JAGMUV010000008">
    <property type="protein sequence ID" value="KAH7146207.1"/>
    <property type="molecule type" value="Genomic_DNA"/>
</dbReference>
<dbReference type="PROSITE" id="PS00028">
    <property type="entry name" value="ZINC_FINGER_C2H2_1"/>
    <property type="match status" value="1"/>
</dbReference>
<feature type="region of interest" description="Disordered" evidence="2">
    <location>
        <begin position="132"/>
        <end position="280"/>
    </location>
</feature>
<comment type="caution">
    <text evidence="4">The sequence shown here is derived from an EMBL/GenBank/DDBJ whole genome shotgun (WGS) entry which is preliminary data.</text>
</comment>
<keyword evidence="1" id="KW-0863">Zinc-finger</keyword>
<dbReference type="AlphaFoldDB" id="A0A9P9J299"/>
<feature type="domain" description="C2H2-type" evidence="3">
    <location>
        <begin position="352"/>
        <end position="382"/>
    </location>
</feature>
<evidence type="ECO:0000256" key="1">
    <source>
        <dbReference type="PROSITE-ProRule" id="PRU00042"/>
    </source>
</evidence>
<dbReference type="OrthoDB" id="5399138at2759"/>
<dbReference type="InterPro" id="IPR013087">
    <property type="entry name" value="Znf_C2H2_type"/>
</dbReference>
<dbReference type="Proteomes" id="UP000738349">
    <property type="component" value="Unassembled WGS sequence"/>
</dbReference>
<name>A0A9P9J299_9HYPO</name>
<keyword evidence="1" id="KW-0479">Metal-binding</keyword>
<keyword evidence="5" id="KW-1185">Reference proteome</keyword>
<feature type="compositionally biased region" description="Polar residues" evidence="2">
    <location>
        <begin position="134"/>
        <end position="150"/>
    </location>
</feature>
<evidence type="ECO:0000313" key="4">
    <source>
        <dbReference type="EMBL" id="KAH7146207.1"/>
    </source>
</evidence>
<dbReference type="PROSITE" id="PS50157">
    <property type="entry name" value="ZINC_FINGER_C2H2_2"/>
    <property type="match status" value="1"/>
</dbReference>